<dbReference type="InterPro" id="IPR012340">
    <property type="entry name" value="NA-bd_OB-fold"/>
</dbReference>
<dbReference type="EMBL" id="FMSH01000362">
    <property type="protein sequence ID" value="SCU83600.1"/>
    <property type="molecule type" value="Genomic_DNA"/>
</dbReference>
<dbReference type="Gene3D" id="6.10.30.10">
    <property type="match status" value="1"/>
</dbReference>
<accession>A0A1K0IXV4</accession>
<proteinExistence type="predicted"/>
<dbReference type="PANTHER" id="PTHR34075">
    <property type="entry name" value="BLR3430 PROTEIN"/>
    <property type="match status" value="1"/>
</dbReference>
<dbReference type="RefSeq" id="WP_340527559.1">
    <property type="nucleotide sequence ID" value="NZ_FMSH01000362.1"/>
</dbReference>
<dbReference type="InterPro" id="IPR022002">
    <property type="entry name" value="ChsH2_Znr"/>
</dbReference>
<name>A0A1K0IXV4_CUPNE</name>
<evidence type="ECO:0000259" key="2">
    <source>
        <dbReference type="Pfam" id="PF12172"/>
    </source>
</evidence>
<evidence type="ECO:0000313" key="3">
    <source>
        <dbReference type="EMBL" id="SCU83600.1"/>
    </source>
</evidence>
<feature type="domain" description="ChsH2 C-terminal OB-fold" evidence="1">
    <location>
        <begin position="58"/>
        <end position="123"/>
    </location>
</feature>
<reference evidence="3" key="1">
    <citation type="submission" date="2016-09" db="EMBL/GenBank/DDBJ databases">
        <authorList>
            <person name="Capua I."/>
            <person name="De Benedictis P."/>
            <person name="Joannis T."/>
            <person name="Lombin L.H."/>
            <person name="Cattoli G."/>
        </authorList>
    </citation>
    <scope>NUCLEOTIDE SEQUENCE</scope>
    <source>
        <strain evidence="3">B9</strain>
    </source>
</reference>
<gene>
    <name evidence="3" type="ORF">CNECB9_4240002</name>
</gene>
<dbReference type="Pfam" id="PF12172">
    <property type="entry name" value="zf-ChsH2"/>
    <property type="match status" value="1"/>
</dbReference>
<dbReference type="AlphaFoldDB" id="A0A1K0IXV4"/>
<organism evidence="3">
    <name type="scientific">Cupriavidus necator</name>
    <name type="common">Alcaligenes eutrophus</name>
    <name type="synonym">Ralstonia eutropha</name>
    <dbReference type="NCBI Taxonomy" id="106590"/>
    <lineage>
        <taxon>Bacteria</taxon>
        <taxon>Pseudomonadati</taxon>
        <taxon>Pseudomonadota</taxon>
        <taxon>Betaproteobacteria</taxon>
        <taxon>Burkholderiales</taxon>
        <taxon>Burkholderiaceae</taxon>
        <taxon>Cupriavidus</taxon>
    </lineage>
</organism>
<dbReference type="PANTHER" id="PTHR34075:SF5">
    <property type="entry name" value="BLR3430 PROTEIN"/>
    <property type="match status" value="1"/>
</dbReference>
<sequence length="147" mass="16452">MTSHMPPKPLPAITDQTRPFWTAAKQGRFVLQKCGDCGTFNFHPKPWCIECGNRALAWTDAQPHGTVYSHTVSYSVAMNYPGWEADLPLVLCLIDLDDGARMYAQVTGCNPEEIHVGMRVEVHCENISAEAGIPKFRPLRTHSTKRI</sequence>
<dbReference type="Pfam" id="PF01796">
    <property type="entry name" value="OB_ChsH2_C"/>
    <property type="match status" value="1"/>
</dbReference>
<evidence type="ECO:0008006" key="4">
    <source>
        <dbReference type="Google" id="ProtNLM"/>
    </source>
</evidence>
<dbReference type="InterPro" id="IPR002878">
    <property type="entry name" value="ChsH2_C"/>
</dbReference>
<feature type="domain" description="ChsH2 rubredoxin-like zinc ribbon" evidence="2">
    <location>
        <begin position="21"/>
        <end position="56"/>
    </location>
</feature>
<protein>
    <recommendedName>
        <fullName evidence="4">Zn-ribbon domain-containing OB-fold protein</fullName>
    </recommendedName>
</protein>
<dbReference type="InterPro" id="IPR052513">
    <property type="entry name" value="Thioester_dehydratase-like"/>
</dbReference>
<dbReference type="SUPFAM" id="SSF50249">
    <property type="entry name" value="Nucleic acid-binding proteins"/>
    <property type="match status" value="1"/>
</dbReference>
<evidence type="ECO:0000259" key="1">
    <source>
        <dbReference type="Pfam" id="PF01796"/>
    </source>
</evidence>